<reference evidence="2 3" key="1">
    <citation type="submission" date="2020-05" db="EMBL/GenBank/DDBJ databases">
        <title>Horizontal transmission and recombination maintain forever young bacterial symbiont genomes.</title>
        <authorList>
            <person name="Russell S.L."/>
            <person name="Pepper-Tunick E."/>
            <person name="Svedberg J."/>
            <person name="Byrne A."/>
            <person name="Ruelas Castillo J."/>
            <person name="Vollmers C."/>
            <person name="Beinart R.A."/>
            <person name="Corbett-Detig R."/>
        </authorList>
    </citation>
    <scope>NUCLEOTIDE SEQUENCE [LARGE SCALE GENOMIC DNA]</scope>
    <source>
        <strain evidence="2">455</strain>
    </source>
</reference>
<evidence type="ECO:0000313" key="3">
    <source>
        <dbReference type="Proteomes" id="UP000568751"/>
    </source>
</evidence>
<accession>A0A853F4R3</accession>
<keyword evidence="1" id="KW-0732">Signal</keyword>
<dbReference type="AlphaFoldDB" id="A0A853F4R3"/>
<feature type="chain" id="PRO_5032466575" description="Porin" evidence="1">
    <location>
        <begin position="21"/>
        <end position="344"/>
    </location>
</feature>
<evidence type="ECO:0000256" key="1">
    <source>
        <dbReference type="SAM" id="SignalP"/>
    </source>
</evidence>
<comment type="caution">
    <text evidence="2">The sequence shown here is derived from an EMBL/GenBank/DDBJ whole genome shotgun (WGS) entry which is preliminary data.</text>
</comment>
<proteinExistence type="predicted"/>
<dbReference type="Proteomes" id="UP000568751">
    <property type="component" value="Unassembled WGS sequence"/>
</dbReference>
<sequence length="344" mass="35732">MMKKIMIAAVAATMASVSMADISITGDAYIAYADNGISDVNTKNAKRVNINFKGKSGATTVIASARGDDQDVDTRTSKLSLHQFYITTKVGPVDIKAGDFYGTVGLGAFSKSESKTDALMLSTKIGPAKVGVYTHDSATKTGSTDIFVSTKVAGTTVKLQHNAHSAKGWTNLMVKGTFNGISVAAENHDSKENKDVTLIHVGGKVAGVNWDIAQLKNDETATGFASAKNNSKLAPLGSMLIGKGARGGTTTAAANVGQFSKILGLAVKTKLAGNTVKAIFTKNTLFAGAAISTVEDKVTGMELILTRPLSGGMLTANLGKVSGANTDNDVLNATNKGLRFDVKF</sequence>
<dbReference type="EMBL" id="JACCHT010000002">
    <property type="protein sequence ID" value="NYT28488.1"/>
    <property type="molecule type" value="Genomic_DNA"/>
</dbReference>
<protein>
    <recommendedName>
        <fullName evidence="4">Porin</fullName>
    </recommendedName>
</protein>
<feature type="signal peptide" evidence="1">
    <location>
        <begin position="1"/>
        <end position="20"/>
    </location>
</feature>
<evidence type="ECO:0008006" key="4">
    <source>
        <dbReference type="Google" id="ProtNLM"/>
    </source>
</evidence>
<evidence type="ECO:0000313" key="2">
    <source>
        <dbReference type="EMBL" id="NYT28488.1"/>
    </source>
</evidence>
<name>A0A853F4R3_9GAMM</name>
<gene>
    <name evidence="2" type="ORF">H0A76_11890</name>
</gene>
<organism evidence="2 3">
    <name type="scientific">Candidatus Thiodubiliella endoseptemdiera</name>
    <dbReference type="NCBI Taxonomy" id="2738886"/>
    <lineage>
        <taxon>Bacteria</taxon>
        <taxon>Pseudomonadati</taxon>
        <taxon>Pseudomonadota</taxon>
        <taxon>Gammaproteobacteria</taxon>
        <taxon>Candidatus Pseudothioglobaceae</taxon>
        <taxon>Candidatus Thiodubiliella</taxon>
    </lineage>
</organism>